<dbReference type="SUPFAM" id="SSF141868">
    <property type="entry name" value="EAL domain-like"/>
    <property type="match status" value="1"/>
</dbReference>
<dbReference type="CDD" id="cd01949">
    <property type="entry name" value="GGDEF"/>
    <property type="match status" value="1"/>
</dbReference>
<dbReference type="InterPro" id="IPR001633">
    <property type="entry name" value="EAL_dom"/>
</dbReference>
<name>A0A2V3UJI5_9HYPH</name>
<sequence>MAQKAQMKDLRSESPAGTGAAGVMTNWAHLAEALAAGISEASRSSVPFSLLVLALDNLDDLNCDIGCDAADEALNIVAGRIDKVARRRDQVIRHAGNRFAVLLRGCPAAQVRGIAERMAHAVEAAAATTRRGRVRLRVRMGAVQVPDQGCSVETLLRHARDALRSAKHVSGGLALVTHAVAPEDVAAPALVHAAELGTLVDPVRLLNEQQVMLAGQPVVSAKTHELAFHEALVRIKLADGTIMGAAEAVPLAERHGVIPLFDYRVLQLAVSHLIKAPTERLAINISPLTLRTNDTWAAFTAHLGAHPSVAQRLIVELTETAAIDDPHIVQGRLATLKILGVTIAIDDFGSGHTSFRHLRSFPVDILKIDGSFVCNLSRSREDRFFTRTLVELAQHLGIATVAEWVEDRETASILADWGVTYLQGDYIGAATLWDEGPQVASARRRRILPPLVDLRAG</sequence>
<dbReference type="InterPro" id="IPR043128">
    <property type="entry name" value="Rev_trsase/Diguanyl_cyclase"/>
</dbReference>
<dbReference type="PANTHER" id="PTHR33121">
    <property type="entry name" value="CYCLIC DI-GMP PHOSPHODIESTERASE PDEF"/>
    <property type="match status" value="1"/>
</dbReference>
<comment type="caution">
    <text evidence="1">The sequence shown here is derived from an EMBL/GenBank/DDBJ whole genome shotgun (WGS) entry which is preliminary data.</text>
</comment>
<dbReference type="SMART" id="SM00267">
    <property type="entry name" value="GGDEF"/>
    <property type="match status" value="1"/>
</dbReference>
<dbReference type="Pfam" id="PF00990">
    <property type="entry name" value="GGDEF"/>
    <property type="match status" value="1"/>
</dbReference>
<dbReference type="SUPFAM" id="SSF55073">
    <property type="entry name" value="Nucleotide cyclase"/>
    <property type="match status" value="1"/>
</dbReference>
<accession>A0A2V3UJI5</accession>
<dbReference type="Proteomes" id="UP000248021">
    <property type="component" value="Unassembled WGS sequence"/>
</dbReference>
<evidence type="ECO:0000313" key="2">
    <source>
        <dbReference type="Proteomes" id="UP000248021"/>
    </source>
</evidence>
<organism evidence="1 2">
    <name type="scientific">Chelatococcus asaccharovorans</name>
    <dbReference type="NCBI Taxonomy" id="28210"/>
    <lineage>
        <taxon>Bacteria</taxon>
        <taxon>Pseudomonadati</taxon>
        <taxon>Pseudomonadota</taxon>
        <taxon>Alphaproteobacteria</taxon>
        <taxon>Hyphomicrobiales</taxon>
        <taxon>Chelatococcaceae</taxon>
        <taxon>Chelatococcus</taxon>
    </lineage>
</organism>
<dbReference type="Gene3D" id="3.20.20.450">
    <property type="entry name" value="EAL domain"/>
    <property type="match status" value="1"/>
</dbReference>
<dbReference type="AlphaFoldDB" id="A0A2V3UJI5"/>
<dbReference type="PANTHER" id="PTHR33121:SF79">
    <property type="entry name" value="CYCLIC DI-GMP PHOSPHODIESTERASE PDED-RELATED"/>
    <property type="match status" value="1"/>
</dbReference>
<dbReference type="InterPro" id="IPR000160">
    <property type="entry name" value="GGDEF_dom"/>
</dbReference>
<dbReference type="Pfam" id="PF00563">
    <property type="entry name" value="EAL"/>
    <property type="match status" value="1"/>
</dbReference>
<dbReference type="InterPro" id="IPR029787">
    <property type="entry name" value="Nucleotide_cyclase"/>
</dbReference>
<protein>
    <submittedName>
        <fullName evidence="1">Diguanylate cyclase/phosphodiesterase</fullName>
    </submittedName>
</protein>
<dbReference type="SMART" id="SM00052">
    <property type="entry name" value="EAL"/>
    <property type="match status" value="1"/>
</dbReference>
<evidence type="ECO:0000313" key="1">
    <source>
        <dbReference type="EMBL" id="PXW64940.1"/>
    </source>
</evidence>
<dbReference type="GO" id="GO:0071111">
    <property type="term" value="F:cyclic-guanylate-specific phosphodiesterase activity"/>
    <property type="evidence" value="ECO:0007669"/>
    <property type="project" value="InterPro"/>
</dbReference>
<dbReference type="InterPro" id="IPR035919">
    <property type="entry name" value="EAL_sf"/>
</dbReference>
<dbReference type="PROSITE" id="PS50887">
    <property type="entry name" value="GGDEF"/>
    <property type="match status" value="1"/>
</dbReference>
<dbReference type="Gene3D" id="3.30.70.270">
    <property type="match status" value="1"/>
</dbReference>
<dbReference type="PROSITE" id="PS50883">
    <property type="entry name" value="EAL"/>
    <property type="match status" value="1"/>
</dbReference>
<dbReference type="EMBL" id="QJJK01000001">
    <property type="protein sequence ID" value="PXW64940.1"/>
    <property type="molecule type" value="Genomic_DNA"/>
</dbReference>
<dbReference type="CDD" id="cd01948">
    <property type="entry name" value="EAL"/>
    <property type="match status" value="1"/>
</dbReference>
<reference evidence="1 2" key="1">
    <citation type="submission" date="2018-05" db="EMBL/GenBank/DDBJ databases">
        <title>Genomic Encyclopedia of Type Strains, Phase IV (KMG-IV): sequencing the most valuable type-strain genomes for metagenomic binning, comparative biology and taxonomic classification.</title>
        <authorList>
            <person name="Goeker M."/>
        </authorList>
    </citation>
    <scope>NUCLEOTIDE SEQUENCE [LARGE SCALE GENOMIC DNA]</scope>
    <source>
        <strain evidence="1 2">DSM 6462</strain>
    </source>
</reference>
<proteinExistence type="predicted"/>
<gene>
    <name evidence="1" type="ORF">C7450_101700</name>
</gene>
<dbReference type="NCBIfam" id="TIGR00254">
    <property type="entry name" value="GGDEF"/>
    <property type="match status" value="1"/>
</dbReference>
<keyword evidence="2" id="KW-1185">Reference proteome</keyword>
<dbReference type="InterPro" id="IPR050706">
    <property type="entry name" value="Cyclic-di-GMP_PDE-like"/>
</dbReference>